<evidence type="ECO:0000313" key="1">
    <source>
        <dbReference type="EMBL" id="NYH78808.1"/>
    </source>
</evidence>
<dbReference type="EMBL" id="JACBYW010000003">
    <property type="protein sequence ID" value="NYH78808.1"/>
    <property type="molecule type" value="Genomic_DNA"/>
</dbReference>
<protein>
    <submittedName>
        <fullName evidence="1">Uncharacterized protein</fullName>
    </submittedName>
</protein>
<reference evidence="1 2" key="1">
    <citation type="submission" date="2020-07" db="EMBL/GenBank/DDBJ databases">
        <title>Genomic Encyclopedia of Type Strains, Phase III (KMG-III): the genomes of soil and plant-associated and newly described type strains.</title>
        <authorList>
            <person name="Whitman W."/>
        </authorList>
    </citation>
    <scope>NUCLEOTIDE SEQUENCE [LARGE SCALE GENOMIC DNA]</scope>
    <source>
        <strain evidence="1 2">CECT 8576</strain>
    </source>
</reference>
<gene>
    <name evidence="1" type="ORF">FHR84_002133</name>
</gene>
<dbReference type="Proteomes" id="UP000548304">
    <property type="component" value="Unassembled WGS sequence"/>
</dbReference>
<sequence>MPNKTASRARNVPHEIAQYGENTRAYRSQLAERVDALRADKRYSDEYRATLIEQVRAEYRDHAARLRSLLDHDRQQAREAAEQLDRPGDVNAQLLAETRQQRAWNRVRPCSTTAVPGGPCSPKLNEQVTPTPCRPWPPSCPPLSNPGAPSTAATSVMLVKVWTLARSAEPRAQSQRACV</sequence>
<dbReference type="AlphaFoldDB" id="A0A852YXH5"/>
<proteinExistence type="predicted"/>
<name>A0A852YXH5_9ACTN</name>
<dbReference type="RefSeq" id="WP_179535250.1">
    <property type="nucleotide sequence ID" value="NZ_JACBYW010000003.1"/>
</dbReference>
<keyword evidence="2" id="KW-1185">Reference proteome</keyword>
<evidence type="ECO:0000313" key="2">
    <source>
        <dbReference type="Proteomes" id="UP000548304"/>
    </source>
</evidence>
<accession>A0A852YXH5</accession>
<organism evidence="1 2">
    <name type="scientific">Actinopolyspora biskrensis</name>
    <dbReference type="NCBI Taxonomy" id="1470178"/>
    <lineage>
        <taxon>Bacteria</taxon>
        <taxon>Bacillati</taxon>
        <taxon>Actinomycetota</taxon>
        <taxon>Actinomycetes</taxon>
        <taxon>Actinopolysporales</taxon>
        <taxon>Actinopolysporaceae</taxon>
        <taxon>Actinopolyspora</taxon>
    </lineage>
</organism>
<comment type="caution">
    <text evidence="1">The sequence shown here is derived from an EMBL/GenBank/DDBJ whole genome shotgun (WGS) entry which is preliminary data.</text>
</comment>